<evidence type="ECO:0000313" key="2">
    <source>
        <dbReference type="Proteomes" id="UP001233999"/>
    </source>
</evidence>
<organism evidence="1 2">
    <name type="scientific">Diploptera punctata</name>
    <name type="common">Pacific beetle cockroach</name>
    <dbReference type="NCBI Taxonomy" id="6984"/>
    <lineage>
        <taxon>Eukaryota</taxon>
        <taxon>Metazoa</taxon>
        <taxon>Ecdysozoa</taxon>
        <taxon>Arthropoda</taxon>
        <taxon>Hexapoda</taxon>
        <taxon>Insecta</taxon>
        <taxon>Pterygota</taxon>
        <taxon>Neoptera</taxon>
        <taxon>Polyneoptera</taxon>
        <taxon>Dictyoptera</taxon>
        <taxon>Blattodea</taxon>
        <taxon>Blaberoidea</taxon>
        <taxon>Blaberidae</taxon>
        <taxon>Diplopterinae</taxon>
        <taxon>Diploptera</taxon>
    </lineage>
</organism>
<protein>
    <submittedName>
        <fullName evidence="1">Uncharacterized protein</fullName>
    </submittedName>
</protein>
<proteinExistence type="predicted"/>
<dbReference type="EMBL" id="JASPKZ010010257">
    <property type="protein sequence ID" value="KAJ9574833.1"/>
    <property type="molecule type" value="Genomic_DNA"/>
</dbReference>
<keyword evidence="2" id="KW-1185">Reference proteome</keyword>
<feature type="non-terminal residue" evidence="1">
    <location>
        <position position="1"/>
    </location>
</feature>
<feature type="non-terminal residue" evidence="1">
    <location>
        <position position="88"/>
    </location>
</feature>
<gene>
    <name evidence="1" type="ORF">L9F63_007993</name>
</gene>
<evidence type="ECO:0000313" key="1">
    <source>
        <dbReference type="EMBL" id="KAJ9574833.1"/>
    </source>
</evidence>
<accession>A0AAD7Z6H6</accession>
<comment type="caution">
    <text evidence="1">The sequence shown here is derived from an EMBL/GenBank/DDBJ whole genome shotgun (WGS) entry which is preliminary data.</text>
</comment>
<reference evidence="1" key="1">
    <citation type="journal article" date="2023" name="IScience">
        <title>Live-bearing cockroach genome reveals convergent evolutionary mechanisms linked to viviparity in insects and beyond.</title>
        <authorList>
            <person name="Fouks B."/>
            <person name="Harrison M.C."/>
            <person name="Mikhailova A.A."/>
            <person name="Marchal E."/>
            <person name="English S."/>
            <person name="Carruthers M."/>
            <person name="Jennings E.C."/>
            <person name="Chiamaka E.L."/>
            <person name="Frigard R.A."/>
            <person name="Pippel M."/>
            <person name="Attardo G.M."/>
            <person name="Benoit J.B."/>
            <person name="Bornberg-Bauer E."/>
            <person name="Tobe S.S."/>
        </authorList>
    </citation>
    <scope>NUCLEOTIDE SEQUENCE</scope>
    <source>
        <strain evidence="1">Stay&amp;Tobe</strain>
    </source>
</reference>
<sequence>MNIYDYCNGMLDKQSIFLKRIDNARLATKRSCRKNVRVATGYMGTVSSEMVLSESVCSVVEKFKNSMNSLEKVTIKQNVQEQININIE</sequence>
<name>A0AAD7Z6H6_DIPPU</name>
<reference evidence="1" key="2">
    <citation type="submission" date="2023-05" db="EMBL/GenBank/DDBJ databases">
        <authorList>
            <person name="Fouks B."/>
        </authorList>
    </citation>
    <scope>NUCLEOTIDE SEQUENCE</scope>
    <source>
        <strain evidence="1">Stay&amp;Tobe</strain>
        <tissue evidence="1">Testes</tissue>
    </source>
</reference>
<dbReference type="AlphaFoldDB" id="A0AAD7Z6H6"/>
<dbReference type="Proteomes" id="UP001233999">
    <property type="component" value="Unassembled WGS sequence"/>
</dbReference>